<protein>
    <submittedName>
        <fullName evidence="2">HPF/RaiA family ribosome-associated protein</fullName>
    </submittedName>
</protein>
<dbReference type="SUPFAM" id="SSF69754">
    <property type="entry name" value="Ribosome binding protein Y (YfiA homologue)"/>
    <property type="match status" value="1"/>
</dbReference>
<evidence type="ECO:0000256" key="1">
    <source>
        <dbReference type="SAM" id="MobiDB-lite"/>
    </source>
</evidence>
<dbReference type="InterPro" id="IPR012340">
    <property type="entry name" value="NA-bd_OB-fold"/>
</dbReference>
<reference evidence="2" key="1">
    <citation type="submission" date="2020-06" db="EMBL/GenBank/DDBJ databases">
        <title>Stable isotope informed genome-resolved metagenomics uncovers potential trophic interactions in rhizosphere soil.</title>
        <authorList>
            <person name="Starr E.P."/>
            <person name="Shi S."/>
            <person name="Blazewicz S.J."/>
            <person name="Koch B.J."/>
            <person name="Probst A.J."/>
            <person name="Hungate B.A."/>
            <person name="Pett-Ridge J."/>
            <person name="Firestone M.K."/>
            <person name="Banfield J.F."/>
        </authorList>
    </citation>
    <scope>NUCLEOTIDE SEQUENCE</scope>
    <source>
        <strain evidence="2">YM_69_17</strain>
    </source>
</reference>
<feature type="region of interest" description="Disordered" evidence="1">
    <location>
        <begin position="172"/>
        <end position="193"/>
    </location>
</feature>
<accession>A0A952FPP9</accession>
<organism evidence="2 3">
    <name type="scientific">Inquilinus limosus</name>
    <dbReference type="NCBI Taxonomy" id="171674"/>
    <lineage>
        <taxon>Bacteria</taxon>
        <taxon>Pseudomonadati</taxon>
        <taxon>Pseudomonadota</taxon>
        <taxon>Alphaproteobacteria</taxon>
        <taxon>Rhodospirillales</taxon>
        <taxon>Rhodospirillaceae</taxon>
        <taxon>Inquilinus</taxon>
    </lineage>
</organism>
<name>A0A952FPP9_9PROT</name>
<comment type="caution">
    <text evidence="2">The sequence shown here is derived from an EMBL/GenBank/DDBJ whole genome shotgun (WGS) entry which is preliminary data.</text>
</comment>
<evidence type="ECO:0000313" key="2">
    <source>
        <dbReference type="EMBL" id="MBW8727045.1"/>
    </source>
</evidence>
<sequence>MQKPLQLSFKNIEGSETMKAVVRDRVDHLDRLYPNLIGCRVVIEAPHRPARGGARPPLGISVEVEIPGKPKIVVKDMEERRNPRDQAVIVNRSFDVVERKLDDTASIIQGEVKAHEAVGETGTITRLFPDRDYGFVEAKQAGSLYFTRNAVVDGRFDELTTGTMVHLTLATGEGPMGPQASSIRLLGGDRSGE</sequence>
<dbReference type="Pfam" id="PF02482">
    <property type="entry name" value="Ribosomal_S30AE"/>
    <property type="match status" value="1"/>
</dbReference>
<dbReference type="InterPro" id="IPR036567">
    <property type="entry name" value="RHF-like"/>
</dbReference>
<dbReference type="Gene3D" id="3.30.160.100">
    <property type="entry name" value="Ribosome hibernation promotion factor-like"/>
    <property type="match status" value="1"/>
</dbReference>
<dbReference type="InterPro" id="IPR003489">
    <property type="entry name" value="RHF/RaiA"/>
</dbReference>
<dbReference type="AlphaFoldDB" id="A0A952FPP9"/>
<proteinExistence type="predicted"/>
<evidence type="ECO:0000313" key="3">
    <source>
        <dbReference type="Proteomes" id="UP000700706"/>
    </source>
</evidence>
<dbReference type="EMBL" id="JAEKLZ010000249">
    <property type="protein sequence ID" value="MBW8727045.1"/>
    <property type="molecule type" value="Genomic_DNA"/>
</dbReference>
<gene>
    <name evidence="2" type="ORF">JF625_18105</name>
</gene>
<dbReference type="Proteomes" id="UP000700706">
    <property type="component" value="Unassembled WGS sequence"/>
</dbReference>
<dbReference type="SUPFAM" id="SSF50249">
    <property type="entry name" value="Nucleic acid-binding proteins"/>
    <property type="match status" value="1"/>
</dbReference>
<dbReference type="Gene3D" id="2.40.50.140">
    <property type="entry name" value="Nucleic acid-binding proteins"/>
    <property type="match status" value="1"/>
</dbReference>